<dbReference type="InterPro" id="IPR011051">
    <property type="entry name" value="RmlC_Cupin_sf"/>
</dbReference>
<proteinExistence type="predicted"/>
<keyword evidence="6" id="KW-1185">Reference proteome</keyword>
<evidence type="ECO:0000313" key="5">
    <source>
        <dbReference type="EMBL" id="GAA3579323.1"/>
    </source>
</evidence>
<dbReference type="InterPro" id="IPR018060">
    <property type="entry name" value="HTH_AraC"/>
</dbReference>
<evidence type="ECO:0000256" key="3">
    <source>
        <dbReference type="ARBA" id="ARBA00023163"/>
    </source>
</evidence>
<sequence length="285" mass="33197">MDNLFESIKESLVFNKFALDELVCVEYTCGVVDEEVGIYTQSDYIIYVLSGKKTWRTIEDEWLMEAGQTIFVKKGAAIVRQFFDDDFCMFGFFLPDDIIREALKDVIHNVPINNQIDVHQFTATKLLPKDYINDFIRSMYPYFRDKKEPPEAILRLKLKELLINILYNCENDLLVSYLKSVTVNPEPSLTHIMETNFTFNLKLEEFAKMCHRSLSKFKRDFFNHYNTTPGKWLSNKRLEHAAGLLLNSNSNITQVAFECGFEDVSHFSRAFKDKFGMSPSSYLKA</sequence>
<dbReference type="InterPro" id="IPR054015">
    <property type="entry name" value="ExsA-like_N"/>
</dbReference>
<keyword evidence="3" id="KW-0804">Transcription</keyword>
<dbReference type="Gene3D" id="1.10.10.60">
    <property type="entry name" value="Homeodomain-like"/>
    <property type="match status" value="1"/>
</dbReference>
<evidence type="ECO:0000256" key="1">
    <source>
        <dbReference type="ARBA" id="ARBA00023015"/>
    </source>
</evidence>
<dbReference type="PANTHER" id="PTHR43280">
    <property type="entry name" value="ARAC-FAMILY TRANSCRIPTIONAL REGULATOR"/>
    <property type="match status" value="1"/>
</dbReference>
<dbReference type="Pfam" id="PF12833">
    <property type="entry name" value="HTH_18"/>
    <property type="match status" value="1"/>
</dbReference>
<dbReference type="EMBL" id="BAABCY010000079">
    <property type="protein sequence ID" value="GAA3579323.1"/>
    <property type="molecule type" value="Genomic_DNA"/>
</dbReference>
<dbReference type="PRINTS" id="PR00032">
    <property type="entry name" value="HTHARAC"/>
</dbReference>
<dbReference type="SMART" id="SM00342">
    <property type="entry name" value="HTH_ARAC"/>
    <property type="match status" value="1"/>
</dbReference>
<dbReference type="Proteomes" id="UP001500954">
    <property type="component" value="Unassembled WGS sequence"/>
</dbReference>
<dbReference type="Pfam" id="PF22200">
    <property type="entry name" value="ExsA_N"/>
    <property type="match status" value="1"/>
</dbReference>
<keyword evidence="2" id="KW-0238">DNA-binding</keyword>
<dbReference type="PANTHER" id="PTHR43280:SF2">
    <property type="entry name" value="HTH-TYPE TRANSCRIPTIONAL REGULATOR EXSA"/>
    <property type="match status" value="1"/>
</dbReference>
<protein>
    <recommendedName>
        <fullName evidence="4">HTH araC/xylS-type domain-containing protein</fullName>
    </recommendedName>
</protein>
<dbReference type="PROSITE" id="PS00041">
    <property type="entry name" value="HTH_ARAC_FAMILY_1"/>
    <property type="match status" value="1"/>
</dbReference>
<keyword evidence="1" id="KW-0805">Transcription regulation</keyword>
<evidence type="ECO:0000256" key="2">
    <source>
        <dbReference type="ARBA" id="ARBA00023125"/>
    </source>
</evidence>
<dbReference type="SUPFAM" id="SSF46689">
    <property type="entry name" value="Homeodomain-like"/>
    <property type="match status" value="1"/>
</dbReference>
<dbReference type="RefSeq" id="WP_345007170.1">
    <property type="nucleotide sequence ID" value="NZ_BAABCY010000079.1"/>
</dbReference>
<dbReference type="InterPro" id="IPR018062">
    <property type="entry name" value="HTH_AraC-typ_CS"/>
</dbReference>
<feature type="domain" description="HTH araC/xylS-type" evidence="4">
    <location>
        <begin position="187"/>
        <end position="285"/>
    </location>
</feature>
<accession>A0ABP6YEF5</accession>
<dbReference type="SUPFAM" id="SSF51182">
    <property type="entry name" value="RmlC-like cupins"/>
    <property type="match status" value="1"/>
</dbReference>
<dbReference type="InterPro" id="IPR009057">
    <property type="entry name" value="Homeodomain-like_sf"/>
</dbReference>
<evidence type="ECO:0000313" key="6">
    <source>
        <dbReference type="Proteomes" id="UP001500954"/>
    </source>
</evidence>
<dbReference type="InterPro" id="IPR020449">
    <property type="entry name" value="Tscrpt_reg_AraC-type_HTH"/>
</dbReference>
<evidence type="ECO:0000259" key="4">
    <source>
        <dbReference type="PROSITE" id="PS01124"/>
    </source>
</evidence>
<reference evidence="6" key="1">
    <citation type="journal article" date="2019" name="Int. J. Syst. Evol. Microbiol.">
        <title>The Global Catalogue of Microorganisms (GCM) 10K type strain sequencing project: providing services to taxonomists for standard genome sequencing and annotation.</title>
        <authorList>
            <consortium name="The Broad Institute Genomics Platform"/>
            <consortium name="The Broad Institute Genome Sequencing Center for Infectious Disease"/>
            <person name="Wu L."/>
            <person name="Ma J."/>
        </authorList>
    </citation>
    <scope>NUCLEOTIDE SEQUENCE [LARGE SCALE GENOMIC DNA]</scope>
    <source>
        <strain evidence="6">JCM 17111</strain>
    </source>
</reference>
<gene>
    <name evidence="5" type="ORF">GCM10022395_29950</name>
</gene>
<comment type="caution">
    <text evidence="5">The sequence shown here is derived from an EMBL/GenBank/DDBJ whole genome shotgun (WGS) entry which is preliminary data.</text>
</comment>
<dbReference type="PROSITE" id="PS01124">
    <property type="entry name" value="HTH_ARAC_FAMILY_2"/>
    <property type="match status" value="1"/>
</dbReference>
<organism evidence="5 6">
    <name type="scientific">Snuella lapsa</name>
    <dbReference type="NCBI Taxonomy" id="870481"/>
    <lineage>
        <taxon>Bacteria</taxon>
        <taxon>Pseudomonadati</taxon>
        <taxon>Bacteroidota</taxon>
        <taxon>Flavobacteriia</taxon>
        <taxon>Flavobacteriales</taxon>
        <taxon>Flavobacteriaceae</taxon>
        <taxon>Snuella</taxon>
    </lineage>
</organism>
<name>A0ABP6YEF5_9FLAO</name>